<feature type="domain" description="DUF4110" evidence="2">
    <location>
        <begin position="574"/>
        <end position="660"/>
    </location>
</feature>
<evidence type="ECO:0000313" key="4">
    <source>
        <dbReference type="Proteomes" id="UP001271007"/>
    </source>
</evidence>
<dbReference type="Gene3D" id="2.120.10.80">
    <property type="entry name" value="Kelch-type beta propeller"/>
    <property type="match status" value="2"/>
</dbReference>
<feature type="compositionally biased region" description="Acidic residues" evidence="1">
    <location>
        <begin position="508"/>
        <end position="536"/>
    </location>
</feature>
<evidence type="ECO:0000313" key="3">
    <source>
        <dbReference type="EMBL" id="KAK3055881.1"/>
    </source>
</evidence>
<dbReference type="InterPro" id="IPR052588">
    <property type="entry name" value="Kelch_domain_protein"/>
</dbReference>
<comment type="caution">
    <text evidence="3">The sequence shown here is derived from an EMBL/GenBank/DDBJ whole genome shotgun (WGS) entry which is preliminary data.</text>
</comment>
<organism evidence="3 4">
    <name type="scientific">Extremus antarcticus</name>
    <dbReference type="NCBI Taxonomy" id="702011"/>
    <lineage>
        <taxon>Eukaryota</taxon>
        <taxon>Fungi</taxon>
        <taxon>Dikarya</taxon>
        <taxon>Ascomycota</taxon>
        <taxon>Pezizomycotina</taxon>
        <taxon>Dothideomycetes</taxon>
        <taxon>Dothideomycetidae</taxon>
        <taxon>Mycosphaerellales</taxon>
        <taxon>Extremaceae</taxon>
        <taxon>Extremus</taxon>
    </lineage>
</organism>
<dbReference type="SUPFAM" id="SSF117281">
    <property type="entry name" value="Kelch motif"/>
    <property type="match status" value="1"/>
</dbReference>
<feature type="compositionally biased region" description="Basic residues" evidence="1">
    <location>
        <begin position="1"/>
        <end position="16"/>
    </location>
</feature>
<feature type="region of interest" description="Disordered" evidence="1">
    <location>
        <begin position="418"/>
        <end position="442"/>
    </location>
</feature>
<reference evidence="3" key="1">
    <citation type="submission" date="2023-04" db="EMBL/GenBank/DDBJ databases">
        <title>Black Yeasts Isolated from many extreme environments.</title>
        <authorList>
            <person name="Coleine C."/>
            <person name="Stajich J.E."/>
            <person name="Selbmann L."/>
        </authorList>
    </citation>
    <scope>NUCLEOTIDE SEQUENCE</scope>
    <source>
        <strain evidence="3">CCFEE 5312</strain>
    </source>
</reference>
<name>A0AAJ0GEC0_9PEZI</name>
<dbReference type="EMBL" id="JAWDJX010000007">
    <property type="protein sequence ID" value="KAK3055881.1"/>
    <property type="molecule type" value="Genomic_DNA"/>
</dbReference>
<protein>
    <submittedName>
        <fullName evidence="3">Kelch repeat-containing protein 3</fullName>
    </submittedName>
</protein>
<feature type="compositionally biased region" description="Basic and acidic residues" evidence="1">
    <location>
        <begin position="570"/>
        <end position="583"/>
    </location>
</feature>
<feature type="region of interest" description="Disordered" evidence="1">
    <location>
        <begin position="381"/>
        <end position="401"/>
    </location>
</feature>
<dbReference type="Proteomes" id="UP001271007">
    <property type="component" value="Unassembled WGS sequence"/>
</dbReference>
<feature type="compositionally biased region" description="Basic and acidic residues" evidence="1">
    <location>
        <begin position="18"/>
        <end position="37"/>
    </location>
</feature>
<evidence type="ECO:0000259" key="2">
    <source>
        <dbReference type="Pfam" id="PF13422"/>
    </source>
</evidence>
<feature type="region of interest" description="Disordered" evidence="1">
    <location>
        <begin position="508"/>
        <end position="583"/>
    </location>
</feature>
<gene>
    <name evidence="3" type="primary">KEL3</name>
    <name evidence="3" type="ORF">LTR09_003115</name>
</gene>
<keyword evidence="4" id="KW-1185">Reference proteome</keyword>
<dbReference type="InterPro" id="IPR015915">
    <property type="entry name" value="Kelch-typ_b-propeller"/>
</dbReference>
<proteinExistence type="predicted"/>
<feature type="region of interest" description="Disordered" evidence="1">
    <location>
        <begin position="1"/>
        <end position="47"/>
    </location>
</feature>
<dbReference type="PANTHER" id="PTHR46063:SF1">
    <property type="entry name" value="KELCH DOMAIN-CONTAINING PROTEIN 4"/>
    <property type="match status" value="1"/>
</dbReference>
<sequence length="669" mass="75220">MAKDTKKKKADKKARVAQKQEKKATKTEKKQSKRPREDDSDAEDADLDAILAEYQKKQEQFLKVTETPCDPPSPRSFATLVASPSNDTELFLFGGEYYNGALATFFNDLFVYKINSDSWRKITSPNTPLPRSGQGGNAGGIYLFGGEFSSPKQGTFYHYNDFWRLDPGAREWTKLEGKGGPPARSGHRMTYFKNYIVLYGGFQDTSQQTRYLQDVWLYDTQRFVWHAPVFPSASQKPDARSSFSLLPHESGAVIYGGYSRVKATTNAGKATKGGRPGTKVTMKPVIHQDTWFLRITPPSAEAPANAVPTVRWERRKRPANAPNPPRAGATQAYHKGRGICFGGVHDVEESEEGIDSEFFNQLFAYNIDRNRFFQLSLRRPRTSGKKAVPASERGRRGRGKADEEELLRNLALIENKGSLDEDGEGMDITAGTESKDDDEEDTKIEKPVKWEMPLPRHGAQLAVQDDVLYIYGGTFEKGDQEFTFDEMWSIDLGKLDGVKEMFRRELEDWQGTDDEESDDEDDEGSSDGSEDEEEAPEPGTPATSVAVEDMAEQNQINAEGVEEDATETEAPAKADDLPHPRPFESLRDFFTRSSHEWQNTVLEKTKYERDSGDQSVKEIRKRAFNGAEQKWWDCREEIQALEDEQEAAGISEVVALDQRGGEGAGARRR</sequence>
<evidence type="ECO:0000256" key="1">
    <source>
        <dbReference type="SAM" id="MobiDB-lite"/>
    </source>
</evidence>
<dbReference type="InterPro" id="IPR025183">
    <property type="entry name" value="DUF4110"/>
</dbReference>
<dbReference type="PANTHER" id="PTHR46063">
    <property type="entry name" value="KELCH DOMAIN-CONTAINING PROTEIN"/>
    <property type="match status" value="1"/>
</dbReference>
<dbReference type="Pfam" id="PF24681">
    <property type="entry name" value="Kelch_KLHDC2_KLHL20_DRC7"/>
    <property type="match status" value="1"/>
</dbReference>
<accession>A0AAJ0GEC0</accession>
<dbReference type="AlphaFoldDB" id="A0AAJ0GEC0"/>
<feature type="compositionally biased region" description="Acidic residues" evidence="1">
    <location>
        <begin position="38"/>
        <end position="47"/>
    </location>
</feature>
<dbReference type="Pfam" id="PF13422">
    <property type="entry name" value="DUF4110"/>
    <property type="match status" value="1"/>
</dbReference>